<proteinExistence type="predicted"/>
<dbReference type="Proteomes" id="UP000064893">
    <property type="component" value="Chromosome"/>
</dbReference>
<protein>
    <recommendedName>
        <fullName evidence="3">Transposase</fullName>
    </recommendedName>
</protein>
<evidence type="ECO:0000313" key="2">
    <source>
        <dbReference type="Proteomes" id="UP000064893"/>
    </source>
</evidence>
<sequence>MKKTNYTQIFEEMKTSQKDLLPLILVMNNFINISKRSLQLAQNRVYDSEIGCRYVLRKRANKLLF</sequence>
<name>A0A0S2I3H6_9BACT</name>
<evidence type="ECO:0008006" key="3">
    <source>
        <dbReference type="Google" id="ProtNLM"/>
    </source>
</evidence>
<dbReference type="EMBL" id="CP013118">
    <property type="protein sequence ID" value="ALO16804.1"/>
    <property type="molecule type" value="Genomic_DNA"/>
</dbReference>
<organism evidence="1 2">
    <name type="scientific">Salinivirga cyanobacteriivorans</name>
    <dbReference type="NCBI Taxonomy" id="1307839"/>
    <lineage>
        <taxon>Bacteria</taxon>
        <taxon>Pseudomonadati</taxon>
        <taxon>Bacteroidota</taxon>
        <taxon>Bacteroidia</taxon>
        <taxon>Bacteroidales</taxon>
        <taxon>Salinivirgaceae</taxon>
        <taxon>Salinivirga</taxon>
    </lineage>
</organism>
<gene>
    <name evidence="1" type="ORF">L21SP5_03189</name>
</gene>
<dbReference type="STRING" id="1307839.L21SP5_03189"/>
<dbReference type="KEGG" id="blq:L21SP5_03189"/>
<evidence type="ECO:0000313" key="1">
    <source>
        <dbReference type="EMBL" id="ALO16804.1"/>
    </source>
</evidence>
<keyword evidence="2" id="KW-1185">Reference proteome</keyword>
<accession>A0A0S2I3H6</accession>
<reference evidence="1 2" key="1">
    <citation type="submission" date="2015-11" db="EMBL/GenBank/DDBJ databases">
        <title>Description and complete genome sequence of a novel strain predominating in hypersaline microbial mats and representing a new family of the Bacteriodetes phylum.</title>
        <authorList>
            <person name="Spring S."/>
            <person name="Bunk B."/>
            <person name="Sproer C."/>
            <person name="Klenk H.-P."/>
        </authorList>
    </citation>
    <scope>NUCLEOTIDE SEQUENCE [LARGE SCALE GENOMIC DNA]</scope>
    <source>
        <strain evidence="1 2">L21-Spi-D4</strain>
    </source>
</reference>
<dbReference type="AlphaFoldDB" id="A0A0S2I3H6"/>